<gene>
    <name evidence="3" type="ORF">HPP92_021318</name>
</gene>
<feature type="region of interest" description="Disordered" evidence="1">
    <location>
        <begin position="31"/>
        <end position="53"/>
    </location>
</feature>
<organism evidence="3 4">
    <name type="scientific">Vanilla planifolia</name>
    <name type="common">Vanilla</name>
    <dbReference type="NCBI Taxonomy" id="51239"/>
    <lineage>
        <taxon>Eukaryota</taxon>
        <taxon>Viridiplantae</taxon>
        <taxon>Streptophyta</taxon>
        <taxon>Embryophyta</taxon>
        <taxon>Tracheophyta</taxon>
        <taxon>Spermatophyta</taxon>
        <taxon>Magnoliopsida</taxon>
        <taxon>Liliopsida</taxon>
        <taxon>Asparagales</taxon>
        <taxon>Orchidaceae</taxon>
        <taxon>Vanilloideae</taxon>
        <taxon>Vanilleae</taxon>
        <taxon>Vanilla</taxon>
    </lineage>
</organism>
<dbReference type="OrthoDB" id="903824at2759"/>
<dbReference type="AlphaFoldDB" id="A0A835UIV0"/>
<protein>
    <recommendedName>
        <fullName evidence="2">DUF1421 domain-containing protein</fullName>
    </recommendedName>
</protein>
<evidence type="ECO:0000313" key="3">
    <source>
        <dbReference type="EMBL" id="KAG0461021.1"/>
    </source>
</evidence>
<accession>A0A835UIV0</accession>
<reference evidence="3 4" key="1">
    <citation type="journal article" date="2020" name="Nat. Food">
        <title>A phased Vanilla planifolia genome enables genetic improvement of flavour and production.</title>
        <authorList>
            <person name="Hasing T."/>
            <person name="Tang H."/>
            <person name="Brym M."/>
            <person name="Khazi F."/>
            <person name="Huang T."/>
            <person name="Chambers A.H."/>
        </authorList>
    </citation>
    <scope>NUCLEOTIDE SEQUENCE [LARGE SCALE GENOMIC DNA]</scope>
    <source>
        <tissue evidence="3">Leaf</tissue>
    </source>
</reference>
<evidence type="ECO:0000313" key="4">
    <source>
        <dbReference type="Proteomes" id="UP000636800"/>
    </source>
</evidence>
<proteinExistence type="predicted"/>
<sequence length="506" mass="56363">MASGGSSKRSISESRSFDFGSDDILCAYGDYASQQDQPSNGKRLDVSSKDPHDRVGRALDNYYGLPEGLPREDVISVVEKCMKKYADNLMRQMEGISGRLTQLELCFYKLERSVSEFQADMIHGQSEAEAKLKSLEKHVHEVHRSIQIVRDKQELAETQKELTKLHLSQNESISSPPKKNDQDVSATPPETKTQSNYTEIPNQQLALVPHQITSSNSQPRTPDQNQSYKELPLQQPAPPSLDVRPQVSYTLNQPSTYYTQHPPPPQEQRSQPQHYAPQRPQTPQTQNLSLPMQSPPPPPAGANNANPQQQFSPYQPQWHQPLQSQHPSPQLPHPRLQTPPTYPPYATYQPTNPIPETFQGTQYPPLQPTGYGDPGSSISQPPQYNNIQRQPLPPAMPSRANSGHTELNPYQQQHSMPGYNAVFGPDGGRAAHPQIYQPQVSIPSSSIGRNHPFGEMIEKAVNMGYPREQVVGVVQRIGEAGQPFDFNALLDGLNAHANGGPQAWSR</sequence>
<feature type="compositionally biased region" description="Polar residues" evidence="1">
    <location>
        <begin position="279"/>
        <end position="292"/>
    </location>
</feature>
<dbReference type="PANTHER" id="PTHR31805">
    <property type="entry name" value="RECEPTOR-LIKE KINASE, PUTATIVE (DUF1421)-RELATED"/>
    <property type="match status" value="1"/>
</dbReference>
<name>A0A835UIV0_VANPL</name>
<comment type="caution">
    <text evidence="3">The sequence shown here is derived from an EMBL/GenBank/DDBJ whole genome shotgun (WGS) entry which is preliminary data.</text>
</comment>
<feature type="region of interest" description="Disordered" evidence="1">
    <location>
        <begin position="213"/>
        <end position="414"/>
    </location>
</feature>
<feature type="compositionally biased region" description="Low complexity" evidence="1">
    <location>
        <begin position="301"/>
        <end position="351"/>
    </location>
</feature>
<dbReference type="InterPro" id="IPR010820">
    <property type="entry name" value="DUF1421"/>
</dbReference>
<feature type="domain" description="DUF1421" evidence="2">
    <location>
        <begin position="453"/>
        <end position="496"/>
    </location>
</feature>
<feature type="compositionally biased region" description="Polar residues" evidence="1">
    <location>
        <begin position="247"/>
        <end position="259"/>
    </location>
</feature>
<evidence type="ECO:0000256" key="1">
    <source>
        <dbReference type="SAM" id="MobiDB-lite"/>
    </source>
</evidence>
<feature type="compositionally biased region" description="Polar residues" evidence="1">
    <location>
        <begin position="376"/>
        <end position="389"/>
    </location>
</feature>
<dbReference type="PANTHER" id="PTHR31805:SF16">
    <property type="entry name" value="FORMIN-LIKE PROTEIN (DUF1421)"/>
    <property type="match status" value="1"/>
</dbReference>
<dbReference type="Pfam" id="PF07223">
    <property type="entry name" value="DUF1421"/>
    <property type="match status" value="1"/>
</dbReference>
<evidence type="ECO:0000259" key="2">
    <source>
        <dbReference type="Pfam" id="PF07223"/>
    </source>
</evidence>
<feature type="compositionally biased region" description="Basic and acidic residues" evidence="1">
    <location>
        <begin position="42"/>
        <end position="53"/>
    </location>
</feature>
<keyword evidence="4" id="KW-1185">Reference proteome</keyword>
<feature type="region of interest" description="Disordered" evidence="1">
    <location>
        <begin position="167"/>
        <end position="196"/>
    </location>
</feature>
<feature type="compositionally biased region" description="Polar residues" evidence="1">
    <location>
        <begin position="399"/>
        <end position="414"/>
    </location>
</feature>
<dbReference type="EMBL" id="JADCNL010000011">
    <property type="protein sequence ID" value="KAG0461021.1"/>
    <property type="molecule type" value="Genomic_DNA"/>
</dbReference>
<feature type="compositionally biased region" description="Polar residues" evidence="1">
    <location>
        <begin position="213"/>
        <end position="228"/>
    </location>
</feature>
<dbReference type="Proteomes" id="UP000636800">
    <property type="component" value="Chromosome 11"/>
</dbReference>